<dbReference type="EMBL" id="JBEPNJ010000004">
    <property type="protein sequence ID" value="MET3771736.1"/>
    <property type="molecule type" value="Genomic_DNA"/>
</dbReference>
<dbReference type="Proteomes" id="UP001549207">
    <property type="component" value="Unassembled WGS sequence"/>
</dbReference>
<proteinExistence type="predicted"/>
<organism evidence="1 2">
    <name type="scientific">Arthrobacter nitrophenolicus</name>
    <dbReference type="NCBI Taxonomy" id="683150"/>
    <lineage>
        <taxon>Bacteria</taxon>
        <taxon>Bacillati</taxon>
        <taxon>Actinomycetota</taxon>
        <taxon>Actinomycetes</taxon>
        <taxon>Micrococcales</taxon>
        <taxon>Micrococcaceae</taxon>
        <taxon>Arthrobacter</taxon>
    </lineage>
</organism>
<sequence length="313" mass="34412">MSKILAVFSAFIDRLCESYTASPVALSIIRIVFALHVLIFPVDYKWVAEVPGAFFRPPPGPFAIFTDAPSLELLVLLEIIRAALAVALLVGFHTKSVSVALSVVMVVGSGFTHSYGKVDHFILYELLPAAMAFAGWGSRYSLDSRGTPNFRRGNKTAGFVAGFPMLLWSLTVGFALFTAAVPKVLTGWLDPSRQATRGYLARDLSDPVKVGPMAELLGTVQIDAFWKFLDYATIFAEGIVIVSVLVPALFRLSILLILGFHAGVYLALGIDFAHYLLVYAVFFAFPFHVWFSFPGSRFKRHRGRRVALQSGVR</sequence>
<gene>
    <name evidence="1" type="ORF">ABIC98_001373</name>
</gene>
<evidence type="ECO:0000313" key="2">
    <source>
        <dbReference type="Proteomes" id="UP001549207"/>
    </source>
</evidence>
<reference evidence="1" key="1">
    <citation type="submission" date="2024-06" db="EMBL/GenBank/DDBJ databases">
        <title>Genomic Encyclopedia of Type Strains, Phase IV (KMG-IV): sequencing the most valuable type-strain genomes for metagenomic binning, comparative biology and taxonomic classification.</title>
        <authorList>
            <person name="Goeker M."/>
        </authorList>
    </citation>
    <scope>NUCLEOTIDE SEQUENCE</scope>
    <source>
        <strain evidence="1">SJCon</strain>
    </source>
</reference>
<accession>A0ACC6TDH8</accession>
<protein>
    <submittedName>
        <fullName evidence="1">Membrane protein YphA (DoxX/SURF4 family)</fullName>
    </submittedName>
</protein>
<keyword evidence="2" id="KW-1185">Reference proteome</keyword>
<name>A0ACC6TDH8_9MICC</name>
<evidence type="ECO:0000313" key="1">
    <source>
        <dbReference type="EMBL" id="MET3771736.1"/>
    </source>
</evidence>
<comment type="caution">
    <text evidence="1">The sequence shown here is derived from an EMBL/GenBank/DDBJ whole genome shotgun (WGS) entry which is preliminary data.</text>
</comment>